<reference evidence="2 3" key="1">
    <citation type="submission" date="2024-01" db="EMBL/GenBank/DDBJ databases">
        <title>Genome assemblies of Stephania.</title>
        <authorList>
            <person name="Yang L."/>
        </authorList>
    </citation>
    <scope>NUCLEOTIDE SEQUENCE [LARGE SCALE GENOMIC DNA]</scope>
    <source>
        <strain evidence="2">JXDWG</strain>
        <tissue evidence="2">Leaf</tissue>
    </source>
</reference>
<evidence type="ECO:0000313" key="2">
    <source>
        <dbReference type="EMBL" id="KAK9100259.1"/>
    </source>
</evidence>
<dbReference type="Proteomes" id="UP001419268">
    <property type="component" value="Unassembled WGS sequence"/>
</dbReference>
<evidence type="ECO:0000313" key="3">
    <source>
        <dbReference type="Proteomes" id="UP001419268"/>
    </source>
</evidence>
<dbReference type="EMBL" id="JBBNAG010000010">
    <property type="protein sequence ID" value="KAK9100259.1"/>
    <property type="molecule type" value="Genomic_DNA"/>
</dbReference>
<protein>
    <submittedName>
        <fullName evidence="2">Uncharacterized protein</fullName>
    </submittedName>
</protein>
<proteinExistence type="predicted"/>
<organism evidence="2 3">
    <name type="scientific">Stephania cephalantha</name>
    <dbReference type="NCBI Taxonomy" id="152367"/>
    <lineage>
        <taxon>Eukaryota</taxon>
        <taxon>Viridiplantae</taxon>
        <taxon>Streptophyta</taxon>
        <taxon>Embryophyta</taxon>
        <taxon>Tracheophyta</taxon>
        <taxon>Spermatophyta</taxon>
        <taxon>Magnoliopsida</taxon>
        <taxon>Ranunculales</taxon>
        <taxon>Menispermaceae</taxon>
        <taxon>Menispermoideae</taxon>
        <taxon>Cissampelideae</taxon>
        <taxon>Stephania</taxon>
    </lineage>
</organism>
<feature type="region of interest" description="Disordered" evidence="1">
    <location>
        <begin position="115"/>
        <end position="155"/>
    </location>
</feature>
<keyword evidence="3" id="KW-1185">Reference proteome</keyword>
<evidence type="ECO:0000256" key="1">
    <source>
        <dbReference type="SAM" id="MobiDB-lite"/>
    </source>
</evidence>
<feature type="region of interest" description="Disordered" evidence="1">
    <location>
        <begin position="1"/>
        <end position="28"/>
    </location>
</feature>
<name>A0AAP0HXM6_9MAGN</name>
<dbReference type="AlphaFoldDB" id="A0AAP0HXM6"/>
<accession>A0AAP0HXM6</accession>
<comment type="caution">
    <text evidence="2">The sequence shown here is derived from an EMBL/GenBank/DDBJ whole genome shotgun (WGS) entry which is preliminary data.</text>
</comment>
<sequence>MAETVARSSGFRVDGGRRDSSDGCRGARGRAAATAAARRGGALTAATRRRWVAPLARVWQASSTMELWSTLHQQADGRSAAAADQQRGRRLAVRQRAIKGIDAREIANEQQRRWRGGLSSGVDGGWRRGSSSERADDVARRRRCSQKGKQKEILY</sequence>
<gene>
    <name evidence="2" type="ORF">Scep_023689</name>
</gene>
<feature type="compositionally biased region" description="Basic and acidic residues" evidence="1">
    <location>
        <begin position="130"/>
        <end position="139"/>
    </location>
</feature>